<evidence type="ECO:0000256" key="1">
    <source>
        <dbReference type="SAM" id="SignalP"/>
    </source>
</evidence>
<proteinExistence type="predicted"/>
<feature type="signal peptide" evidence="1">
    <location>
        <begin position="1"/>
        <end position="26"/>
    </location>
</feature>
<dbReference type="EMBL" id="QGKW02000276">
    <property type="protein sequence ID" value="KAF2607855.1"/>
    <property type="molecule type" value="Genomic_DNA"/>
</dbReference>
<organism evidence="2 3">
    <name type="scientific">Brassica cretica</name>
    <name type="common">Mustard</name>
    <dbReference type="NCBI Taxonomy" id="69181"/>
    <lineage>
        <taxon>Eukaryota</taxon>
        <taxon>Viridiplantae</taxon>
        <taxon>Streptophyta</taxon>
        <taxon>Embryophyta</taxon>
        <taxon>Tracheophyta</taxon>
        <taxon>Spermatophyta</taxon>
        <taxon>Magnoliopsida</taxon>
        <taxon>eudicotyledons</taxon>
        <taxon>Gunneridae</taxon>
        <taxon>Pentapetalae</taxon>
        <taxon>rosids</taxon>
        <taxon>malvids</taxon>
        <taxon>Brassicales</taxon>
        <taxon>Brassicaceae</taxon>
        <taxon>Brassiceae</taxon>
        <taxon>Brassica</taxon>
    </lineage>
</organism>
<evidence type="ECO:0000313" key="3">
    <source>
        <dbReference type="Proteomes" id="UP000712281"/>
    </source>
</evidence>
<dbReference type="Proteomes" id="UP000712281">
    <property type="component" value="Unassembled WGS sequence"/>
</dbReference>
<reference evidence="2" key="1">
    <citation type="submission" date="2019-12" db="EMBL/GenBank/DDBJ databases">
        <title>Genome sequencing and annotation of Brassica cretica.</title>
        <authorList>
            <person name="Studholme D.J."/>
            <person name="Sarris P.F."/>
        </authorList>
    </citation>
    <scope>NUCLEOTIDE SEQUENCE</scope>
    <source>
        <strain evidence="2">PFS-001/15</strain>
        <tissue evidence="2">Leaf</tissue>
    </source>
</reference>
<protein>
    <submittedName>
        <fullName evidence="2">Uncharacterized protein</fullName>
    </submittedName>
</protein>
<evidence type="ECO:0000313" key="2">
    <source>
        <dbReference type="EMBL" id="KAF2607855.1"/>
    </source>
</evidence>
<name>A0A8S9LL89_BRACR</name>
<dbReference type="AlphaFoldDB" id="A0A8S9LL89"/>
<keyword evidence="1" id="KW-0732">Signal</keyword>
<feature type="chain" id="PRO_5035850980" evidence="1">
    <location>
        <begin position="27"/>
        <end position="197"/>
    </location>
</feature>
<accession>A0A8S9LL89</accession>
<sequence length="197" mass="22521">MLSPTRNITALVLFLYRWWLQHRASSDSRENRWKFKLMTPMNLLATRHSRFSRKPLLEVQAHDHLSQRLLLILSYFSRLSLATSGFEIDEEMSSDCHQALASASRELSRQAGHHQHKLLMIISKRHGVISFTITHRRENSACDSLQDGFCVGPKRINKWLPPSCPYASKNGLSYELAGSSTSYTNQHVSLDSNIIIA</sequence>
<gene>
    <name evidence="2" type="ORF">F2Q68_00045410</name>
</gene>
<comment type="caution">
    <text evidence="2">The sequence shown here is derived from an EMBL/GenBank/DDBJ whole genome shotgun (WGS) entry which is preliminary data.</text>
</comment>